<evidence type="ECO:0000256" key="3">
    <source>
        <dbReference type="ARBA" id="ARBA00022448"/>
    </source>
</evidence>
<keyword evidence="6 8" id="KW-1133">Transmembrane helix</keyword>
<feature type="transmembrane region" description="Helical" evidence="8">
    <location>
        <begin position="228"/>
        <end position="248"/>
    </location>
</feature>
<dbReference type="InterPro" id="IPR002549">
    <property type="entry name" value="AI-2E-like"/>
</dbReference>
<evidence type="ECO:0000313" key="10">
    <source>
        <dbReference type="Proteomes" id="UP001207626"/>
    </source>
</evidence>
<feature type="transmembrane region" description="Helical" evidence="8">
    <location>
        <begin position="163"/>
        <end position="188"/>
    </location>
</feature>
<accession>A0ABT4DPZ7</accession>
<evidence type="ECO:0000256" key="1">
    <source>
        <dbReference type="ARBA" id="ARBA00004651"/>
    </source>
</evidence>
<reference evidence="9 10" key="1">
    <citation type="submission" date="2022-05" db="EMBL/GenBank/DDBJ databases">
        <title>Genome Sequencing of Bee-Associated Microbes.</title>
        <authorList>
            <person name="Dunlap C."/>
        </authorList>
    </citation>
    <scope>NUCLEOTIDE SEQUENCE [LARGE SCALE GENOMIC DNA]</scope>
    <source>
        <strain evidence="9 10">NRRL NRS-1438</strain>
    </source>
</reference>
<dbReference type="Pfam" id="PF01594">
    <property type="entry name" value="AI-2E_transport"/>
    <property type="match status" value="1"/>
</dbReference>
<feature type="transmembrane region" description="Helical" evidence="8">
    <location>
        <begin position="76"/>
        <end position="101"/>
    </location>
</feature>
<evidence type="ECO:0000256" key="4">
    <source>
        <dbReference type="ARBA" id="ARBA00022475"/>
    </source>
</evidence>
<evidence type="ECO:0000256" key="2">
    <source>
        <dbReference type="ARBA" id="ARBA00009773"/>
    </source>
</evidence>
<dbReference type="Proteomes" id="UP001207626">
    <property type="component" value="Unassembled WGS sequence"/>
</dbReference>
<dbReference type="PANTHER" id="PTHR21716">
    <property type="entry name" value="TRANSMEMBRANE PROTEIN"/>
    <property type="match status" value="1"/>
</dbReference>
<dbReference type="PANTHER" id="PTHR21716:SF53">
    <property type="entry name" value="PERMEASE PERM-RELATED"/>
    <property type="match status" value="1"/>
</dbReference>
<proteinExistence type="inferred from homology"/>
<keyword evidence="7 8" id="KW-0472">Membrane</keyword>
<evidence type="ECO:0000256" key="7">
    <source>
        <dbReference type="ARBA" id="ARBA00023136"/>
    </source>
</evidence>
<comment type="similarity">
    <text evidence="2">Belongs to the autoinducer-2 exporter (AI-2E) (TC 2.A.86) family.</text>
</comment>
<evidence type="ECO:0000256" key="6">
    <source>
        <dbReference type="ARBA" id="ARBA00022989"/>
    </source>
</evidence>
<feature type="transmembrane region" description="Helical" evidence="8">
    <location>
        <begin position="278"/>
        <end position="302"/>
    </location>
</feature>
<comment type="caution">
    <text evidence="9">The sequence shown here is derived from an EMBL/GenBank/DDBJ whole genome shotgun (WGS) entry which is preliminary data.</text>
</comment>
<gene>
    <name evidence="9" type="ORF">M5X09_07035</name>
</gene>
<keyword evidence="3" id="KW-0813">Transport</keyword>
<keyword evidence="5 8" id="KW-0812">Transmembrane</keyword>
<evidence type="ECO:0000256" key="8">
    <source>
        <dbReference type="SAM" id="Phobius"/>
    </source>
</evidence>
<dbReference type="EMBL" id="JAMDLW010000008">
    <property type="protein sequence ID" value="MCY9519437.1"/>
    <property type="molecule type" value="Genomic_DNA"/>
</dbReference>
<comment type="subcellular location">
    <subcellularLocation>
        <location evidence="1">Cell membrane</location>
        <topology evidence="1">Multi-pass membrane protein</topology>
    </subcellularLocation>
</comment>
<name>A0ABT4DPZ7_9BACL</name>
<protein>
    <submittedName>
        <fullName evidence="9">AI-2E family transporter</fullName>
    </submittedName>
</protein>
<feature type="transmembrane region" description="Helical" evidence="8">
    <location>
        <begin position="31"/>
        <end position="55"/>
    </location>
</feature>
<feature type="transmembrane region" description="Helical" evidence="8">
    <location>
        <begin position="322"/>
        <end position="352"/>
    </location>
</feature>
<evidence type="ECO:0000313" key="9">
    <source>
        <dbReference type="EMBL" id="MCY9519437.1"/>
    </source>
</evidence>
<dbReference type="RefSeq" id="WP_254912249.1">
    <property type="nucleotide sequence ID" value="NZ_JAMDLV010000015.1"/>
</dbReference>
<feature type="transmembrane region" description="Helical" evidence="8">
    <location>
        <begin position="254"/>
        <end position="271"/>
    </location>
</feature>
<keyword evidence="4" id="KW-1003">Cell membrane</keyword>
<keyword evidence="10" id="KW-1185">Reference proteome</keyword>
<evidence type="ECO:0000256" key="5">
    <source>
        <dbReference type="ARBA" id="ARBA00022692"/>
    </source>
</evidence>
<sequence>MMFKDRRTLYYLGLFTIGLVLYKLVDNIDNVLGVVVSFLTMLTPLFIAFFIAYLLRPLVNLLEKKLLAKTRLKRMYSILLVYTLFLGIIVLCITVITPRVISSVSNLLANMPSYLASSDVWIRSNVLEQEWFIRSGLGEKLGSYLSSVSSHISDFLKLILNNLLSSLLTFTSTLLNLVIGFIISIYLLKDKEKIGAGSVKILYALLSKERAESIIAIVKRTDNIFSQYFVGVILDATVIGTIVFAGLLILQSPYALLSSLIVAVTNVIPYFGPFMGMVIVGIITLFVSPAQTLWIILFIFLVQQLDGYLIGPKILGNKVGIGPIWIILAIIIGGGWFGIIGMFVSVPIVAVIKAGFDSFISRRIAAR</sequence>
<organism evidence="9 10">
    <name type="scientific">Paenibacillus apiarius</name>
    <dbReference type="NCBI Taxonomy" id="46240"/>
    <lineage>
        <taxon>Bacteria</taxon>
        <taxon>Bacillati</taxon>
        <taxon>Bacillota</taxon>
        <taxon>Bacilli</taxon>
        <taxon>Bacillales</taxon>
        <taxon>Paenibacillaceae</taxon>
        <taxon>Paenibacillus</taxon>
    </lineage>
</organism>
<feature type="transmembrane region" description="Helical" evidence="8">
    <location>
        <begin position="9"/>
        <end position="25"/>
    </location>
</feature>